<sequence>MALPEFVGDLVVLHFETNLDDHGLSIGRAPCEVREICWVILDGKTLEKQHCGSCAIRDESIKTGVYTSVESFREAVYTLDDVLQRLLSFENRNFTFVVMNARELRVLLPKQAKDHGIVLPSYLRYPRLFDLSNEYAKWQVRSGVVPPYTITLSHIFGKLDVDSLPPLADSASVLGISADDLAYVTKGLTQCWRLANAVTLLLMRASRDSQSLSPAGTPTKSGTSSSLAVLTRPIDCRADLRVFLAERSAVVHIAGLANDTTQAELENWFVNHGLRSVALWTLKTPDQYKSTGTGYVVFSSHKDATDALNLNGSCFGDRMLEITPSSPRTLERASDILTSFPSSKNRPRPGDWNCPMCGFSNFQRRTSCFRCSFPGSSNLSQQNLSGSLGHDQFLVGSYGNSPHSNGGVANAGYHVGSFHSASHTSLQPSSMPNGVSGSGVHSSNSRNSFGGNVPFRAGDWKCGSGGCGYHNFAKNVCCLRCGASRATASVVADSSGVAINPATPHGSFSNFSSSPFSGGSSQNNFLLSSNVYPYSQMSLNQLMKSGGGHSASSFGVQTSRFEEYSSRMKESPARAYNTSDQGDWLCECGFTNFRRRTNCLRCNAPHATSHPNMPASLPSNFGSFFGNGQHPFSAREDSNPNFMGGLSKHLAGISLKEEPAFQVSPSVFPSQKRASVAELSANGRLL</sequence>
<comment type="subcellular location">
    <subcellularLocation>
        <location evidence="2">Chromosome</location>
    </subcellularLocation>
    <subcellularLocation>
        <location evidence="1">Nucleus</location>
    </subcellularLocation>
</comment>
<dbReference type="PROSITE" id="PS50102">
    <property type="entry name" value="RRM"/>
    <property type="match status" value="1"/>
</dbReference>
<dbReference type="SMART" id="SM00360">
    <property type="entry name" value="RRM"/>
    <property type="match status" value="1"/>
</dbReference>
<evidence type="ECO:0000256" key="6">
    <source>
        <dbReference type="ARBA" id="ARBA00022737"/>
    </source>
</evidence>
<dbReference type="GO" id="GO:0008270">
    <property type="term" value="F:zinc ion binding"/>
    <property type="evidence" value="ECO:0007669"/>
    <property type="project" value="UniProtKB-KW"/>
</dbReference>
<dbReference type="OrthoDB" id="448399at2759"/>
<reference evidence="16 18" key="1">
    <citation type="journal article" date="2011" name="Science">
        <title>Comparative functional genomics of the fission yeasts.</title>
        <authorList>
            <person name="Rhind N."/>
            <person name="Chen Z."/>
            <person name="Yassour M."/>
            <person name="Thompson D.A."/>
            <person name="Haas B.J."/>
            <person name="Habib N."/>
            <person name="Wapinski I."/>
            <person name="Roy S."/>
            <person name="Lin M.F."/>
            <person name="Heiman D.I."/>
            <person name="Young S.K."/>
            <person name="Furuya K."/>
            <person name="Guo Y."/>
            <person name="Pidoux A."/>
            <person name="Chen H.M."/>
            <person name="Robbertse B."/>
            <person name="Goldberg J.M."/>
            <person name="Aoki K."/>
            <person name="Bayne E.H."/>
            <person name="Berlin A.M."/>
            <person name="Desjardins C.A."/>
            <person name="Dobbs E."/>
            <person name="Dukaj L."/>
            <person name="Fan L."/>
            <person name="FitzGerald M.G."/>
            <person name="French C."/>
            <person name="Gujja S."/>
            <person name="Hansen K."/>
            <person name="Keifenheim D."/>
            <person name="Levin J.Z."/>
            <person name="Mosher R.A."/>
            <person name="Mueller C.A."/>
            <person name="Pfiffner J."/>
            <person name="Priest M."/>
            <person name="Russ C."/>
            <person name="Smialowska A."/>
            <person name="Swoboda P."/>
            <person name="Sykes S.M."/>
            <person name="Vaughn M."/>
            <person name="Vengrova S."/>
            <person name="Yoder R."/>
            <person name="Zeng Q."/>
            <person name="Allshire R."/>
            <person name="Baulcombe D."/>
            <person name="Birren B.W."/>
            <person name="Brown W."/>
            <person name="Ekwall K."/>
            <person name="Kellis M."/>
            <person name="Leatherwood J."/>
            <person name="Levin H."/>
            <person name="Margalit H."/>
            <person name="Martienssen R."/>
            <person name="Nieduszynski C.A."/>
            <person name="Spatafora J.W."/>
            <person name="Friedman N."/>
            <person name="Dalgaard J.Z."/>
            <person name="Baumann P."/>
            <person name="Niki H."/>
            <person name="Regev A."/>
            <person name="Nusbaum C."/>
        </authorList>
    </citation>
    <scope>NUCLEOTIDE SEQUENCE [LARGE SCALE GENOMIC DNA]</scope>
    <source>
        <strain evidence="18">yFS275 / FY16936</strain>
    </source>
</reference>
<evidence type="ECO:0000313" key="16">
    <source>
        <dbReference type="EMBL" id="EEB07294.1"/>
    </source>
</evidence>
<evidence type="ECO:0000259" key="15">
    <source>
        <dbReference type="PROSITE" id="PS50199"/>
    </source>
</evidence>
<dbReference type="Gene3D" id="3.30.420.10">
    <property type="entry name" value="Ribonuclease H-like superfamily/Ribonuclease H"/>
    <property type="match status" value="1"/>
</dbReference>
<dbReference type="CDD" id="cd12452">
    <property type="entry name" value="RRM_ARP_like"/>
    <property type="match status" value="1"/>
</dbReference>
<dbReference type="AlphaFoldDB" id="B6K2B3"/>
<dbReference type="GO" id="GO:0071502">
    <property type="term" value="P:cellular response to temperature stimulus"/>
    <property type="evidence" value="ECO:0007669"/>
    <property type="project" value="EnsemblFungi"/>
</dbReference>
<feature type="compositionally biased region" description="Polar residues" evidence="13">
    <location>
        <begin position="423"/>
        <end position="432"/>
    </location>
</feature>
<dbReference type="InterPro" id="IPR035979">
    <property type="entry name" value="RBD_domain_sf"/>
</dbReference>
<evidence type="ECO:0000313" key="18">
    <source>
        <dbReference type="Proteomes" id="UP000001744"/>
    </source>
</evidence>
<dbReference type="PROSITE" id="PS01358">
    <property type="entry name" value="ZF_RANBP2_1"/>
    <property type="match status" value="2"/>
</dbReference>
<dbReference type="Gene3D" id="4.10.1060.10">
    <property type="entry name" value="Zinc finger, RanBP2-type"/>
    <property type="match status" value="3"/>
</dbReference>
<gene>
    <name evidence="17" type="primary">dri1</name>
    <name evidence="16" type="ORF">SJAG_02381</name>
</gene>
<protein>
    <submittedName>
        <fullName evidence="16">RNA-binding protein</fullName>
    </submittedName>
</protein>
<evidence type="ECO:0000256" key="7">
    <source>
        <dbReference type="ARBA" id="ARBA00022771"/>
    </source>
</evidence>
<dbReference type="InterPro" id="IPR000504">
    <property type="entry name" value="RRM_dom"/>
</dbReference>
<keyword evidence="7 12" id="KW-0863">Zinc-finger</keyword>
<dbReference type="Pfam" id="PF00076">
    <property type="entry name" value="RRM_1"/>
    <property type="match status" value="1"/>
</dbReference>
<evidence type="ECO:0000256" key="8">
    <source>
        <dbReference type="ARBA" id="ARBA00022833"/>
    </source>
</evidence>
<dbReference type="GeneID" id="7050026"/>
<accession>B6K2B3</accession>
<name>B6K2B3_SCHJY</name>
<keyword evidence="3" id="KW-0158">Chromosome</keyword>
<dbReference type="Pfam" id="PF00641">
    <property type="entry name" value="Zn_ribbon_RanBP"/>
    <property type="match status" value="2"/>
</dbReference>
<dbReference type="STRING" id="402676.B6K2B3"/>
<dbReference type="OMA" id="DWKCGEN"/>
<dbReference type="PANTHER" id="PTHR23111">
    <property type="entry name" value="ZINC FINGER PROTEIN"/>
    <property type="match status" value="1"/>
</dbReference>
<dbReference type="GO" id="GO:0140453">
    <property type="term" value="C:protein aggregate center"/>
    <property type="evidence" value="ECO:0007669"/>
    <property type="project" value="EnsemblFungi"/>
</dbReference>
<dbReference type="eggNOG" id="KOG4198">
    <property type="taxonomic scope" value="Eukaryota"/>
</dbReference>
<dbReference type="SUPFAM" id="SSF90209">
    <property type="entry name" value="Ran binding protein zinc finger-like"/>
    <property type="match status" value="3"/>
</dbReference>
<evidence type="ECO:0000256" key="2">
    <source>
        <dbReference type="ARBA" id="ARBA00004286"/>
    </source>
</evidence>
<dbReference type="InterPro" id="IPR034351">
    <property type="entry name" value="Nrp1_RRM"/>
</dbReference>
<keyword evidence="8" id="KW-0862">Zinc</keyword>
<dbReference type="EMBL" id="KE651166">
    <property type="protein sequence ID" value="EEB07294.1"/>
    <property type="molecule type" value="Genomic_DNA"/>
</dbReference>
<evidence type="ECO:0000256" key="11">
    <source>
        <dbReference type="PROSITE-ProRule" id="PRU00176"/>
    </source>
</evidence>
<feature type="domain" description="RanBP2-type" evidence="15">
    <location>
        <begin position="580"/>
        <end position="608"/>
    </location>
</feature>
<feature type="domain" description="RanBP2-type" evidence="15">
    <location>
        <begin position="348"/>
        <end position="377"/>
    </location>
</feature>
<dbReference type="PANTHER" id="PTHR23111:SF40">
    <property type="entry name" value="RNA-BINDING PROTEIN INVOLVED IN HETEROCHROMATIN ASSEMBLY-RELATED"/>
    <property type="match status" value="1"/>
</dbReference>
<evidence type="ECO:0000256" key="1">
    <source>
        <dbReference type="ARBA" id="ARBA00004123"/>
    </source>
</evidence>
<evidence type="ECO:0000256" key="10">
    <source>
        <dbReference type="ARBA" id="ARBA00023242"/>
    </source>
</evidence>
<keyword evidence="18" id="KW-1185">Reference proteome</keyword>
<keyword evidence="9 11" id="KW-0694">RNA-binding</keyword>
<dbReference type="InterPro" id="IPR001876">
    <property type="entry name" value="Znf_RanBP2"/>
</dbReference>
<evidence type="ECO:0000259" key="14">
    <source>
        <dbReference type="PROSITE" id="PS50102"/>
    </source>
</evidence>
<dbReference type="GO" id="GO:0005634">
    <property type="term" value="C:nucleus"/>
    <property type="evidence" value="ECO:0007669"/>
    <property type="project" value="UniProtKB-SubCell"/>
</dbReference>
<dbReference type="PROSITE" id="PS50199">
    <property type="entry name" value="ZF_RANBP2_2"/>
    <property type="match status" value="3"/>
</dbReference>
<evidence type="ECO:0000256" key="12">
    <source>
        <dbReference type="PROSITE-ProRule" id="PRU00322"/>
    </source>
</evidence>
<proteinExistence type="predicted"/>
<dbReference type="SUPFAM" id="SSF54928">
    <property type="entry name" value="RNA-binding domain, RBD"/>
    <property type="match status" value="1"/>
</dbReference>
<evidence type="ECO:0000256" key="9">
    <source>
        <dbReference type="ARBA" id="ARBA00022884"/>
    </source>
</evidence>
<dbReference type="FunFam" id="4.10.1060.10:FF:000021">
    <property type="entry name" value="MUTL protein homolog 3"/>
    <property type="match status" value="1"/>
</dbReference>
<evidence type="ECO:0000256" key="4">
    <source>
        <dbReference type="ARBA" id="ARBA00022553"/>
    </source>
</evidence>
<keyword evidence="4" id="KW-0597">Phosphoprotein</keyword>
<evidence type="ECO:0000256" key="13">
    <source>
        <dbReference type="SAM" id="MobiDB-lite"/>
    </source>
</evidence>
<evidence type="ECO:0000256" key="5">
    <source>
        <dbReference type="ARBA" id="ARBA00022723"/>
    </source>
</evidence>
<dbReference type="GO" id="GO:0005737">
    <property type="term" value="C:cytoplasm"/>
    <property type="evidence" value="ECO:0007669"/>
    <property type="project" value="UniProtKB-ARBA"/>
</dbReference>
<feature type="domain" description="RRM" evidence="14">
    <location>
        <begin position="249"/>
        <end position="327"/>
    </location>
</feature>
<feature type="compositionally biased region" description="Low complexity" evidence="13">
    <location>
        <begin position="433"/>
        <end position="443"/>
    </location>
</feature>
<feature type="region of interest" description="Disordered" evidence="13">
    <location>
        <begin position="423"/>
        <end position="443"/>
    </location>
</feature>
<keyword evidence="10" id="KW-0539">Nucleus</keyword>
<dbReference type="GO" id="GO:0003729">
    <property type="term" value="F:mRNA binding"/>
    <property type="evidence" value="ECO:0000318"/>
    <property type="project" value="GO_Central"/>
</dbReference>
<organism evidence="16 18">
    <name type="scientific">Schizosaccharomyces japonicus (strain yFS275 / FY16936)</name>
    <name type="common">Fission yeast</name>
    <dbReference type="NCBI Taxonomy" id="402676"/>
    <lineage>
        <taxon>Eukaryota</taxon>
        <taxon>Fungi</taxon>
        <taxon>Dikarya</taxon>
        <taxon>Ascomycota</taxon>
        <taxon>Taphrinomycotina</taxon>
        <taxon>Schizosaccharomycetes</taxon>
        <taxon>Schizosaccharomycetales</taxon>
        <taxon>Schizosaccharomycetaceae</taxon>
        <taxon>Schizosaccharomyces</taxon>
    </lineage>
</organism>
<evidence type="ECO:0000313" key="17">
    <source>
        <dbReference type="JaponicusDB" id="SJAG_02381"/>
    </source>
</evidence>
<dbReference type="InterPro" id="IPR012677">
    <property type="entry name" value="Nucleotide-bd_a/b_plait_sf"/>
</dbReference>
<dbReference type="RefSeq" id="XP_002173587.1">
    <property type="nucleotide sequence ID" value="XM_002173551.1"/>
</dbReference>
<dbReference type="Proteomes" id="UP000001744">
    <property type="component" value="Unassembled WGS sequence"/>
</dbReference>
<dbReference type="FunFam" id="4.10.1060.10:FF:000024">
    <property type="entry name" value="RNA-binding protein"/>
    <property type="match status" value="1"/>
</dbReference>
<dbReference type="HOGENOM" id="CLU_022834_1_0_1"/>
<dbReference type="VEuPathDB" id="FungiDB:SJAG_02381"/>
<keyword evidence="5" id="KW-0479">Metal-binding</keyword>
<evidence type="ECO:0000256" key="3">
    <source>
        <dbReference type="ARBA" id="ARBA00022454"/>
    </source>
</evidence>
<dbReference type="SMART" id="SM00547">
    <property type="entry name" value="ZnF_RBZ"/>
    <property type="match status" value="3"/>
</dbReference>
<dbReference type="GO" id="GO:0005694">
    <property type="term" value="C:chromosome"/>
    <property type="evidence" value="ECO:0007669"/>
    <property type="project" value="UniProtKB-SubCell"/>
</dbReference>
<dbReference type="Gene3D" id="3.30.70.330">
    <property type="match status" value="1"/>
</dbReference>
<feature type="domain" description="RanBP2-type" evidence="15">
    <location>
        <begin position="456"/>
        <end position="487"/>
    </location>
</feature>
<dbReference type="JaponicusDB" id="SJAG_02381">
    <property type="gene designation" value="dri1"/>
</dbReference>
<keyword evidence="6" id="KW-0677">Repeat</keyword>
<dbReference type="InterPro" id="IPR036443">
    <property type="entry name" value="Znf_RanBP2_sf"/>
</dbReference>
<dbReference type="GO" id="GO:0031445">
    <property type="term" value="P:regulation of heterochromatin formation"/>
    <property type="evidence" value="ECO:0007669"/>
    <property type="project" value="EnsemblFungi"/>
</dbReference>
<dbReference type="InterPro" id="IPR036397">
    <property type="entry name" value="RNaseH_sf"/>
</dbReference>